<dbReference type="GO" id="GO:0016020">
    <property type="term" value="C:membrane"/>
    <property type="evidence" value="ECO:0007669"/>
    <property type="project" value="UniProtKB-SubCell"/>
</dbReference>
<sequence length="370" mass="40248">MSIIRLVLGTLLALTTYSSCEAAPAKKRQTAPAAKKPTNGELLANQLIRNSYQIGEDLGATCRRTKFAYLATVLDLNAGLLTSQKGEFETDQQYQERSAKLAGVMAGDSIAICEPLNDNPDIEFRYDTENQRFSGSFSASHNVWRDSKSLGSYKSRTRMGIPMTVKASVEWEYDVSLTIDDTIPGCLSTKYGSSSFSVPATLEKAPLIKYGGRIAYIARLAPPYVKTSETPGEPSLDNPYDVYTKTTTVYARLEAIAIVDNTGATVWKCEVGRLVPNQAPTPIGDPDRWVTVIDYPIEGYRLRLNGRVKAILNLDTNGMPQSCTVTGSSGSTVLDNATCKAWMKNAKFVPAGDSDGKPTAGQAEVVKLWP</sequence>
<name>A0A117USQ1_9SPHN</name>
<feature type="signal peptide" evidence="5">
    <location>
        <begin position="1"/>
        <end position="22"/>
    </location>
</feature>
<dbReference type="RefSeq" id="WP_067912650.1">
    <property type="nucleotide sequence ID" value="NZ_KQ954246.1"/>
</dbReference>
<evidence type="ECO:0000256" key="4">
    <source>
        <dbReference type="ARBA" id="ARBA00023136"/>
    </source>
</evidence>
<reference evidence="7 8" key="1">
    <citation type="submission" date="2015-10" db="EMBL/GenBank/DDBJ databases">
        <title>Draft genome sequence of Novosphingobium fuchskuhlense DSM 25065 isolated from a surface water sample of the southwest basin of Lake Grosse Fuchskuhle.</title>
        <authorList>
            <person name="Ruckert C."/>
            <person name="Winkler A."/>
            <person name="Glaeser J."/>
            <person name="Grossart H.-P."/>
            <person name="Kalinowski J."/>
            <person name="Glaeser S."/>
        </authorList>
    </citation>
    <scope>NUCLEOTIDE SEQUENCE [LARGE SCALE GENOMIC DNA]</scope>
    <source>
        <strain evidence="7 8">FNE08-7</strain>
    </source>
</reference>
<dbReference type="NCBIfam" id="TIGR01352">
    <property type="entry name" value="tonB_Cterm"/>
    <property type="match status" value="1"/>
</dbReference>
<comment type="caution">
    <text evidence="7">The sequence shown here is derived from an EMBL/GenBank/DDBJ whole genome shotgun (WGS) entry which is preliminary data.</text>
</comment>
<dbReference type="Proteomes" id="UP000058012">
    <property type="component" value="Unassembled WGS sequence"/>
</dbReference>
<feature type="chain" id="PRO_5007156884" description="TonB C-terminal domain-containing protein" evidence="5">
    <location>
        <begin position="23"/>
        <end position="370"/>
    </location>
</feature>
<keyword evidence="2" id="KW-0812">Transmembrane</keyword>
<proteinExistence type="predicted"/>
<keyword evidence="5" id="KW-0732">Signal</keyword>
<dbReference type="InterPro" id="IPR037682">
    <property type="entry name" value="TonB_C"/>
</dbReference>
<evidence type="ECO:0000256" key="3">
    <source>
        <dbReference type="ARBA" id="ARBA00022989"/>
    </source>
</evidence>
<gene>
    <name evidence="7" type="ORF">AQZ52_14835</name>
</gene>
<organism evidence="7 8">
    <name type="scientific">Novosphingobium fuchskuhlense</name>
    <dbReference type="NCBI Taxonomy" id="1117702"/>
    <lineage>
        <taxon>Bacteria</taxon>
        <taxon>Pseudomonadati</taxon>
        <taxon>Pseudomonadota</taxon>
        <taxon>Alphaproteobacteria</taxon>
        <taxon>Sphingomonadales</taxon>
        <taxon>Sphingomonadaceae</taxon>
        <taxon>Novosphingobium</taxon>
    </lineage>
</organism>
<comment type="subcellular location">
    <subcellularLocation>
        <location evidence="1">Membrane</location>
        <topology evidence="1">Single-pass membrane protein</topology>
    </subcellularLocation>
</comment>
<dbReference type="GO" id="GO:0055085">
    <property type="term" value="P:transmembrane transport"/>
    <property type="evidence" value="ECO:0007669"/>
    <property type="project" value="InterPro"/>
</dbReference>
<keyword evidence="4" id="KW-0472">Membrane</keyword>
<keyword evidence="8" id="KW-1185">Reference proteome</keyword>
<accession>A0A117USQ1</accession>
<dbReference type="OrthoDB" id="7585155at2"/>
<dbReference type="Pfam" id="PF03544">
    <property type="entry name" value="TonB_C"/>
    <property type="match status" value="1"/>
</dbReference>
<dbReference type="AlphaFoldDB" id="A0A117USQ1"/>
<evidence type="ECO:0000313" key="8">
    <source>
        <dbReference type="Proteomes" id="UP000058012"/>
    </source>
</evidence>
<dbReference type="EMBL" id="LLZS01000009">
    <property type="protein sequence ID" value="KUR70139.1"/>
    <property type="molecule type" value="Genomic_DNA"/>
</dbReference>
<dbReference type="STRING" id="1117702.AQZ52_14835"/>
<evidence type="ECO:0000259" key="6">
    <source>
        <dbReference type="Pfam" id="PF03544"/>
    </source>
</evidence>
<feature type="domain" description="TonB C-terminal" evidence="6">
    <location>
        <begin position="294"/>
        <end position="363"/>
    </location>
</feature>
<dbReference type="SUPFAM" id="SSF74653">
    <property type="entry name" value="TolA/TonB C-terminal domain"/>
    <property type="match status" value="1"/>
</dbReference>
<evidence type="ECO:0000256" key="5">
    <source>
        <dbReference type="SAM" id="SignalP"/>
    </source>
</evidence>
<protein>
    <recommendedName>
        <fullName evidence="6">TonB C-terminal domain-containing protein</fullName>
    </recommendedName>
</protein>
<dbReference type="Gene3D" id="3.30.1150.10">
    <property type="match status" value="1"/>
</dbReference>
<keyword evidence="3" id="KW-1133">Transmembrane helix</keyword>
<evidence type="ECO:0000313" key="7">
    <source>
        <dbReference type="EMBL" id="KUR70139.1"/>
    </source>
</evidence>
<evidence type="ECO:0000256" key="1">
    <source>
        <dbReference type="ARBA" id="ARBA00004167"/>
    </source>
</evidence>
<dbReference type="InterPro" id="IPR006260">
    <property type="entry name" value="TonB/TolA_C"/>
</dbReference>
<evidence type="ECO:0000256" key="2">
    <source>
        <dbReference type="ARBA" id="ARBA00022692"/>
    </source>
</evidence>